<keyword evidence="2" id="KW-1185">Reference proteome</keyword>
<dbReference type="Proteomes" id="UP000463883">
    <property type="component" value="Chromosome"/>
</dbReference>
<organism evidence="1 2">
    <name type="scientific">Aminipila terrae</name>
    <dbReference type="NCBI Taxonomy" id="2697030"/>
    <lineage>
        <taxon>Bacteria</taxon>
        <taxon>Bacillati</taxon>
        <taxon>Bacillota</taxon>
        <taxon>Clostridia</taxon>
        <taxon>Peptostreptococcales</taxon>
        <taxon>Anaerovoracaceae</taxon>
        <taxon>Aminipila</taxon>
    </lineage>
</organism>
<dbReference type="RefSeq" id="WP_162361360.1">
    <property type="nucleotide sequence ID" value="NZ_CP047591.1"/>
</dbReference>
<name>A0A6P1MJ13_9FIRM</name>
<dbReference type="AlphaFoldDB" id="A0A6P1MJ13"/>
<reference evidence="1 2" key="1">
    <citation type="submission" date="2020-01" db="EMBL/GenBank/DDBJ databases">
        <title>Genomic analysis of Aminipila sp. CBA3637.</title>
        <authorList>
            <person name="Kim Y.B."/>
            <person name="Roh S.W."/>
        </authorList>
    </citation>
    <scope>NUCLEOTIDE SEQUENCE [LARGE SCALE GENOMIC DNA]</scope>
    <source>
        <strain evidence="1 2">CBA3637</strain>
    </source>
</reference>
<dbReference type="EMBL" id="CP047591">
    <property type="protein sequence ID" value="QHI71586.1"/>
    <property type="molecule type" value="Genomic_DNA"/>
</dbReference>
<protein>
    <submittedName>
        <fullName evidence="1">Uncharacterized protein</fullName>
    </submittedName>
</protein>
<evidence type="ECO:0000313" key="2">
    <source>
        <dbReference type="Proteomes" id="UP000463883"/>
    </source>
</evidence>
<accession>A0A6P1MJ13</accession>
<gene>
    <name evidence="1" type="ORF">Ami3637_03590</name>
</gene>
<sequence length="134" mass="15671">MEITTLNKNYNIDLSSKKTGIKYNSNEQTTAFDKEVLNWKAKMKEKIKKEQENDNEKNMMMSEKQWQALIKKVDSAINTHNGYEKENDRVDRLKSLNEDNRLESKIEIKSLKGEDVKKSGEESINKNIKEIAMI</sequence>
<proteinExistence type="predicted"/>
<evidence type="ECO:0000313" key="1">
    <source>
        <dbReference type="EMBL" id="QHI71586.1"/>
    </source>
</evidence>
<dbReference type="KEGG" id="amic:Ami3637_03590"/>